<feature type="non-terminal residue" evidence="1">
    <location>
        <position position="1"/>
    </location>
</feature>
<dbReference type="Proteomes" id="UP000789920">
    <property type="component" value="Unassembled WGS sequence"/>
</dbReference>
<organism evidence="1 2">
    <name type="scientific">Racocetra persica</name>
    <dbReference type="NCBI Taxonomy" id="160502"/>
    <lineage>
        <taxon>Eukaryota</taxon>
        <taxon>Fungi</taxon>
        <taxon>Fungi incertae sedis</taxon>
        <taxon>Mucoromycota</taxon>
        <taxon>Glomeromycotina</taxon>
        <taxon>Glomeromycetes</taxon>
        <taxon>Diversisporales</taxon>
        <taxon>Gigasporaceae</taxon>
        <taxon>Racocetra</taxon>
    </lineage>
</organism>
<protein>
    <submittedName>
        <fullName evidence="1">11390_t:CDS:1</fullName>
    </submittedName>
</protein>
<sequence length="54" mass="6296">SENKIQLEKLKLPELTEEDIITFINKPFEGIQPQDVYQDLKFCQEPNCDACLPE</sequence>
<gene>
    <name evidence="1" type="ORF">RPERSI_LOCUS23508</name>
</gene>
<accession>A0ACA9RVI5</accession>
<comment type="caution">
    <text evidence="1">The sequence shown here is derived from an EMBL/GenBank/DDBJ whole genome shotgun (WGS) entry which is preliminary data.</text>
</comment>
<proteinExistence type="predicted"/>
<name>A0ACA9RVI5_9GLOM</name>
<dbReference type="EMBL" id="CAJVQC010073543">
    <property type="protein sequence ID" value="CAG8812335.1"/>
    <property type="molecule type" value="Genomic_DNA"/>
</dbReference>
<evidence type="ECO:0000313" key="2">
    <source>
        <dbReference type="Proteomes" id="UP000789920"/>
    </source>
</evidence>
<evidence type="ECO:0000313" key="1">
    <source>
        <dbReference type="EMBL" id="CAG8812335.1"/>
    </source>
</evidence>
<reference evidence="1" key="1">
    <citation type="submission" date="2021-06" db="EMBL/GenBank/DDBJ databases">
        <authorList>
            <person name="Kallberg Y."/>
            <person name="Tangrot J."/>
            <person name="Rosling A."/>
        </authorList>
    </citation>
    <scope>NUCLEOTIDE SEQUENCE</scope>
    <source>
        <strain evidence="1">MA461A</strain>
    </source>
</reference>
<feature type="non-terminal residue" evidence="1">
    <location>
        <position position="54"/>
    </location>
</feature>
<keyword evidence="2" id="KW-1185">Reference proteome</keyword>